<dbReference type="Proteomes" id="UP000294508">
    <property type="component" value="Unassembled WGS sequence"/>
</dbReference>
<name>A0A4R2HCJ7_9ACTN</name>
<reference evidence="2 3" key="1">
    <citation type="journal article" date="2015" name="Stand. Genomic Sci.">
        <title>Genomic Encyclopedia of Bacterial and Archaeal Type Strains, Phase III: the genomes of soil and plant-associated and newly described type strains.</title>
        <authorList>
            <person name="Whitman W.B."/>
            <person name="Woyke T."/>
            <person name="Klenk H.P."/>
            <person name="Zhou Y."/>
            <person name="Lilburn T.G."/>
            <person name="Beck B.J."/>
            <person name="De Vos P."/>
            <person name="Vandamme P."/>
            <person name="Eisen J.A."/>
            <person name="Garrity G."/>
            <person name="Hugenholtz P."/>
            <person name="Kyrpides N.C."/>
        </authorList>
    </citation>
    <scope>NUCLEOTIDE SEQUENCE [LARGE SCALE GENOMIC DNA]</scope>
    <source>
        <strain evidence="2 3">VKM Ac-2572</strain>
    </source>
</reference>
<feature type="domain" description="Aminoglycoside phosphotransferase" evidence="1">
    <location>
        <begin position="89"/>
        <end position="231"/>
    </location>
</feature>
<organism evidence="2 3">
    <name type="scientific">Kribbella steppae</name>
    <dbReference type="NCBI Taxonomy" id="2512223"/>
    <lineage>
        <taxon>Bacteria</taxon>
        <taxon>Bacillati</taxon>
        <taxon>Actinomycetota</taxon>
        <taxon>Actinomycetes</taxon>
        <taxon>Propionibacteriales</taxon>
        <taxon>Kribbellaceae</taxon>
        <taxon>Kribbella</taxon>
    </lineage>
</organism>
<dbReference type="RefSeq" id="WP_132211734.1">
    <property type="nucleotide sequence ID" value="NZ_SLWN01000008.1"/>
</dbReference>
<dbReference type="Gene3D" id="3.90.1200.10">
    <property type="match status" value="1"/>
</dbReference>
<protein>
    <submittedName>
        <fullName evidence="2">Phosphotransferase family enzyme</fullName>
    </submittedName>
</protein>
<dbReference type="OrthoDB" id="2570531at2"/>
<keyword evidence="3" id="KW-1185">Reference proteome</keyword>
<gene>
    <name evidence="2" type="ORF">EV652_108491</name>
</gene>
<dbReference type="SUPFAM" id="SSF56112">
    <property type="entry name" value="Protein kinase-like (PK-like)"/>
    <property type="match status" value="1"/>
</dbReference>
<dbReference type="InterPro" id="IPR002575">
    <property type="entry name" value="Aminoglycoside_PTrfase"/>
</dbReference>
<evidence type="ECO:0000313" key="3">
    <source>
        <dbReference type="Proteomes" id="UP000294508"/>
    </source>
</evidence>
<keyword evidence="2" id="KW-0808">Transferase</keyword>
<sequence length="298" mass="32594">MPDEPDAEIRRRVEQALGRPTTTWAVPDTGWSGAIRHSVGLADGTRVFVKAATDDDTERWLRTEHLSLQHVPERFAPTIIAWLDEPGRPILVTEDLSRAHWPASHQGVNWRPGDIDLLLTAVANLSHIEAPNVFSPTPRTRARWPGLLCGPDRTAFLELQLCSEKWLDNAAPQLIAAESRCDEDGMSLVHGDIRSDNICIDGDRVVFVDWSHTSRGSADHDLAGLLPTLHLEGGALPYDVMPDGAPWAAAGAATLAYRVHHDSLPDWLVPVMIRLIAIDLSWAASSLGLPSPDGTGPR</sequence>
<proteinExistence type="predicted"/>
<dbReference type="EMBL" id="SLWN01000008">
    <property type="protein sequence ID" value="TCO24954.1"/>
    <property type="molecule type" value="Genomic_DNA"/>
</dbReference>
<dbReference type="Pfam" id="PF01636">
    <property type="entry name" value="APH"/>
    <property type="match status" value="1"/>
</dbReference>
<dbReference type="GO" id="GO:0016740">
    <property type="term" value="F:transferase activity"/>
    <property type="evidence" value="ECO:0007669"/>
    <property type="project" value="UniProtKB-KW"/>
</dbReference>
<evidence type="ECO:0000259" key="1">
    <source>
        <dbReference type="Pfam" id="PF01636"/>
    </source>
</evidence>
<comment type="caution">
    <text evidence="2">The sequence shown here is derived from an EMBL/GenBank/DDBJ whole genome shotgun (WGS) entry which is preliminary data.</text>
</comment>
<evidence type="ECO:0000313" key="2">
    <source>
        <dbReference type="EMBL" id="TCO24954.1"/>
    </source>
</evidence>
<dbReference type="InterPro" id="IPR011009">
    <property type="entry name" value="Kinase-like_dom_sf"/>
</dbReference>
<dbReference type="AlphaFoldDB" id="A0A4R2HCJ7"/>
<accession>A0A4R2HCJ7</accession>